<dbReference type="VEuPathDB" id="FungiDB:FGRAMPH1_01G00591"/>
<evidence type="ECO:0000313" key="3">
    <source>
        <dbReference type="EnsemblFungi" id="CEF72097"/>
    </source>
</evidence>
<accession>A0A098D104</accession>
<dbReference type="EMBL" id="HG970332">
    <property type="protein sequence ID" value="CEF72097.1"/>
    <property type="molecule type" value="Genomic_DNA"/>
</dbReference>
<dbReference type="EnsemblFungi" id="CEF72097">
    <property type="protein sequence ID" value="CEF72097"/>
    <property type="gene ID" value="FGRRES_15709"/>
</dbReference>
<dbReference type="AlphaFoldDB" id="A0A098D104"/>
<name>A0A098D104_GIBZE</name>
<sequence length="436" mass="49396">MDTVNQATDNPATDNLEATHSHPGQSYPVDFIMNIELQTSNGTDIPLYNKTLEIEKLPPWMPDYAKKQYPSITRNEGEREDVFDSDNEDYWLFYVHLHNAELEIAIGGEEPIYATSRPNWNKISENDKSVQDVHGQDGTLYQLRWQYGDSYDRFVAVRAPKMDNPAISLRTHGQFGAVHWVGLFTKTGVSNTNHFIAVRTSNRLLPHYAERTKKYPGYRNWYLEDGPANILDCALTLFPKQLYGTTTNSPDLYSQFVTQDPFNKVGIKHFEHAIAKTKGQPPWPKRYQWAAEGTTYIRISKFFLPFSNDKWFDYVSGVMLKDTVTNKGWAVLLEVFGSTVAILKGVLSVNVAEVVGGVLSLGDAFDEKKMHEEANVRGFLTSIAQAVDVGNQARKDGKKKKPAEKPNVTNILVLVQQIDSGKYSHRDLGSRPREIE</sequence>
<keyword evidence="4" id="KW-1185">Reference proteome</keyword>
<accession>A0A0E0RLH2</accession>
<reference evidence="2 4" key="3">
    <citation type="journal article" date="2015" name="BMC Genomics">
        <title>The completed genome sequence of the pathogenic ascomycete fungus Fusarium graminearum.</title>
        <authorList>
            <person name="King R."/>
            <person name="Urban M."/>
            <person name="Hammond-Kosack M.C."/>
            <person name="Hassani-Pak K."/>
            <person name="Hammond-Kosack K.E."/>
        </authorList>
    </citation>
    <scope>NUCLEOTIDE SEQUENCE [LARGE SCALE GENOMIC DNA]</scope>
    <source>
        <strain evidence="4">ATCC MYA-4620 / CBS 123657 / FGSC 9075 / NRRL 31084 / PH-1</strain>
        <strain evidence="2">PH-1</strain>
    </source>
</reference>
<evidence type="ECO:0000313" key="2">
    <source>
        <dbReference type="EMBL" id="CEF72097.1"/>
    </source>
</evidence>
<organism evidence="2 4">
    <name type="scientific">Gibberella zeae (strain ATCC MYA-4620 / CBS 123657 / FGSC 9075 / NRRL 31084 / PH-1)</name>
    <name type="common">Wheat head blight fungus</name>
    <name type="synonym">Fusarium graminearum</name>
    <dbReference type="NCBI Taxonomy" id="229533"/>
    <lineage>
        <taxon>Eukaryota</taxon>
        <taxon>Fungi</taxon>
        <taxon>Dikarya</taxon>
        <taxon>Ascomycota</taxon>
        <taxon>Pezizomycotina</taxon>
        <taxon>Sordariomycetes</taxon>
        <taxon>Hypocreomycetidae</taxon>
        <taxon>Hypocreales</taxon>
        <taxon>Nectriaceae</taxon>
        <taxon>Fusarium</taxon>
    </lineage>
</organism>
<dbReference type="InParanoid" id="A0A098D104"/>
<feature type="region of interest" description="Disordered" evidence="1">
    <location>
        <begin position="1"/>
        <end position="23"/>
    </location>
</feature>
<reference evidence="3 4" key="1">
    <citation type="journal article" date="2007" name="Science">
        <title>The Fusarium graminearum genome reveals a link between localized polymorphism and pathogen specialization.</title>
        <authorList>
            <person name="Cuomo C.A."/>
            <person name="Gueldener U."/>
            <person name="Xu J.-R."/>
            <person name="Trail F."/>
            <person name="Turgeon B.G."/>
            <person name="Di Pietro A."/>
            <person name="Walton J.D."/>
            <person name="Ma L.-J."/>
            <person name="Baker S.E."/>
            <person name="Rep M."/>
            <person name="Adam G."/>
            <person name="Antoniw J."/>
            <person name="Baldwin T."/>
            <person name="Calvo S.E."/>
            <person name="Chang Y.-L."/>
            <person name="DeCaprio D."/>
            <person name="Gale L.R."/>
            <person name="Gnerre S."/>
            <person name="Goswami R.S."/>
            <person name="Hammond-Kosack K."/>
            <person name="Harris L.J."/>
            <person name="Hilburn K."/>
            <person name="Kennell J.C."/>
            <person name="Kroken S."/>
            <person name="Magnuson J.K."/>
            <person name="Mannhaupt G."/>
            <person name="Mauceli E.W."/>
            <person name="Mewes H.-W."/>
            <person name="Mitterbauer R."/>
            <person name="Muehlbauer G."/>
            <person name="Muensterkoetter M."/>
            <person name="Nelson D."/>
            <person name="O'Donnell K."/>
            <person name="Ouellet T."/>
            <person name="Qi W."/>
            <person name="Quesneville H."/>
            <person name="Roncero M.I.G."/>
            <person name="Seong K.-Y."/>
            <person name="Tetko I.V."/>
            <person name="Urban M."/>
            <person name="Waalwijk C."/>
            <person name="Ward T.J."/>
            <person name="Yao J."/>
            <person name="Birren B.W."/>
            <person name="Kistler H.C."/>
        </authorList>
    </citation>
    <scope>NUCLEOTIDE SEQUENCE [LARGE SCALE GENOMIC DNA]</scope>
    <source>
        <strain evidence="4">ATCC MYA-4620 / CBS 123657 / FGSC 9075 / NRRL 31084 / PH-1</strain>
        <strain evidence="3">PH-1 / ATCC MYA-4620 / FGSC 9075 / NRRL 31084</strain>
    </source>
</reference>
<dbReference type="Proteomes" id="UP000070720">
    <property type="component" value="Chromosome 1"/>
</dbReference>
<evidence type="ECO:0000256" key="1">
    <source>
        <dbReference type="SAM" id="MobiDB-lite"/>
    </source>
</evidence>
<reference evidence="3 4" key="2">
    <citation type="journal article" date="2010" name="Nature">
        <title>Comparative genomics reveals mobile pathogenicity chromosomes in Fusarium.</title>
        <authorList>
            <person name="Ma L.J."/>
            <person name="van der Does H.C."/>
            <person name="Borkovich K.A."/>
            <person name="Coleman J.J."/>
            <person name="Daboussi M.J."/>
            <person name="Di Pietro A."/>
            <person name="Dufresne M."/>
            <person name="Freitag M."/>
            <person name="Grabherr M."/>
            <person name="Henrissat B."/>
            <person name="Houterman P.M."/>
            <person name="Kang S."/>
            <person name="Shim W.B."/>
            <person name="Woloshuk C."/>
            <person name="Xie X."/>
            <person name="Xu J.R."/>
            <person name="Antoniw J."/>
            <person name="Baker S.E."/>
            <person name="Bluhm B.H."/>
            <person name="Breakspear A."/>
            <person name="Brown D.W."/>
            <person name="Butchko R.A."/>
            <person name="Chapman S."/>
            <person name="Coulson R."/>
            <person name="Coutinho P.M."/>
            <person name="Danchin E.G."/>
            <person name="Diener A."/>
            <person name="Gale L.R."/>
            <person name="Gardiner D.M."/>
            <person name="Goff S."/>
            <person name="Hammond-Kosack K.E."/>
            <person name="Hilburn K."/>
            <person name="Hua-Van A."/>
            <person name="Jonkers W."/>
            <person name="Kazan K."/>
            <person name="Kodira C.D."/>
            <person name="Koehrsen M."/>
            <person name="Kumar L."/>
            <person name="Lee Y.H."/>
            <person name="Li L."/>
            <person name="Manners J.M."/>
            <person name="Miranda-Saavedra D."/>
            <person name="Mukherjee M."/>
            <person name="Park G."/>
            <person name="Park J."/>
            <person name="Park S.Y."/>
            <person name="Proctor R.H."/>
            <person name="Regev A."/>
            <person name="Ruiz-Roldan M.C."/>
            <person name="Sain D."/>
            <person name="Sakthikumar S."/>
            <person name="Sykes S."/>
            <person name="Schwartz D.C."/>
            <person name="Turgeon B.G."/>
            <person name="Wapinski I."/>
            <person name="Yoder O."/>
            <person name="Young S."/>
            <person name="Zeng Q."/>
            <person name="Zhou S."/>
            <person name="Galagan J."/>
            <person name="Cuomo C.A."/>
            <person name="Kistler H.C."/>
            <person name="Rep M."/>
        </authorList>
    </citation>
    <scope>GENOME REANNOTATION</scope>
    <source>
        <strain evidence="4">ATCC MYA-4620 / CBS 123657 / FGSC 9075 / NRRL 31084 / PH-1</strain>
        <strain evidence="3">PH-1 / ATCC MYA-4620 / FGSC 9075 / NRRL 31084</strain>
    </source>
</reference>
<proteinExistence type="predicted"/>
<protein>
    <submittedName>
        <fullName evidence="2">Chromosome 1, complete genome</fullName>
    </submittedName>
</protein>
<gene>
    <name evidence="3" type="primary">FG00221.1</name>
    <name evidence="2" type="ORF">FGRAMPH1_01T00591</name>
</gene>
<reference evidence="3" key="4">
    <citation type="submission" date="2017-01" db="UniProtKB">
        <authorList>
            <consortium name="EnsemblFungi"/>
        </authorList>
    </citation>
    <scope>IDENTIFICATION</scope>
    <source>
        <strain evidence="3">PH-1 / ATCC MYA-4620 / FGSC 9075 / NRRL 31084</strain>
    </source>
</reference>
<evidence type="ECO:0000313" key="4">
    <source>
        <dbReference type="Proteomes" id="UP000070720"/>
    </source>
</evidence>